<dbReference type="InterPro" id="IPR032675">
    <property type="entry name" value="LRR_dom_sf"/>
</dbReference>
<dbReference type="PANTHER" id="PTHR47186">
    <property type="entry name" value="LEUCINE-RICH REPEAT-CONTAINING PROTEIN 57"/>
    <property type="match status" value="1"/>
</dbReference>
<name>A0A1D1YP61_9ARAE</name>
<accession>A0A1D1YP61</accession>
<dbReference type="InterPro" id="IPR055414">
    <property type="entry name" value="LRR_R13L4/SHOC2-like"/>
</dbReference>
<evidence type="ECO:0000259" key="2">
    <source>
        <dbReference type="Pfam" id="PF23598"/>
    </source>
</evidence>
<organism evidence="3">
    <name type="scientific">Anthurium amnicola</name>
    <dbReference type="NCBI Taxonomy" id="1678845"/>
    <lineage>
        <taxon>Eukaryota</taxon>
        <taxon>Viridiplantae</taxon>
        <taxon>Streptophyta</taxon>
        <taxon>Embryophyta</taxon>
        <taxon>Tracheophyta</taxon>
        <taxon>Spermatophyta</taxon>
        <taxon>Magnoliopsida</taxon>
        <taxon>Liliopsida</taxon>
        <taxon>Araceae</taxon>
        <taxon>Pothoideae</taxon>
        <taxon>Potheae</taxon>
        <taxon>Anthurium</taxon>
    </lineage>
</organism>
<dbReference type="PROSITE" id="PS51450">
    <property type="entry name" value="LRR"/>
    <property type="match status" value="1"/>
</dbReference>
<dbReference type="InterPro" id="IPR001611">
    <property type="entry name" value="Leu-rich_rpt"/>
</dbReference>
<reference evidence="3" key="1">
    <citation type="submission" date="2015-07" db="EMBL/GenBank/DDBJ databases">
        <title>Transcriptome Assembly of Anthurium amnicola.</title>
        <authorList>
            <person name="Suzuki J."/>
        </authorList>
    </citation>
    <scope>NUCLEOTIDE SEQUENCE</scope>
</reference>
<dbReference type="SUPFAM" id="SSF52058">
    <property type="entry name" value="L domain-like"/>
    <property type="match status" value="1"/>
</dbReference>
<proteinExistence type="predicted"/>
<keyword evidence="1" id="KW-0677">Repeat</keyword>
<dbReference type="PANTHER" id="PTHR47186:SF3">
    <property type="entry name" value="OS09G0267800 PROTEIN"/>
    <property type="match status" value="1"/>
</dbReference>
<evidence type="ECO:0000313" key="3">
    <source>
        <dbReference type="EMBL" id="JAT56420.1"/>
    </source>
</evidence>
<dbReference type="EMBL" id="GDJX01011516">
    <property type="protein sequence ID" value="JAT56420.1"/>
    <property type="molecule type" value="Transcribed_RNA"/>
</dbReference>
<sequence length="191" mass="21847">MPFKPSGYGGYFYVMDDLIHDLAEYVSRNDCFRLEDMKSMQTPDTVCHISLHITEFSTATLNELCRHEKLQTLLFLHRCEFGDLIHALDELFLMLKRLHTLRLSECGIMELLSSIGGLKHLWYLDLSENPLESLPESRGNLYNLQVLELSDCRRLGVLPTHLTSLAKLKHLEADRGLVCSIDGLEKLTALL</sequence>
<evidence type="ECO:0000256" key="1">
    <source>
        <dbReference type="ARBA" id="ARBA00022737"/>
    </source>
</evidence>
<dbReference type="AlphaFoldDB" id="A0A1D1YP61"/>
<feature type="domain" description="Disease resistance R13L4/SHOC-2-like LRR" evidence="2">
    <location>
        <begin position="98"/>
        <end position="190"/>
    </location>
</feature>
<dbReference type="Gene3D" id="3.80.10.10">
    <property type="entry name" value="Ribonuclease Inhibitor"/>
    <property type="match status" value="1"/>
</dbReference>
<dbReference type="Pfam" id="PF23598">
    <property type="entry name" value="LRR_14"/>
    <property type="match status" value="1"/>
</dbReference>
<protein>
    <submittedName>
        <fullName evidence="3">Putative disease resistance protein At3g14460</fullName>
    </submittedName>
</protein>
<gene>
    <name evidence="3" type="primary">At3g14460_34</name>
    <name evidence="3" type="ORF">g.101482</name>
</gene>